<keyword evidence="3" id="KW-0274">FAD</keyword>
<gene>
    <name evidence="8" type="ORF">UFOPK3564_01249</name>
</gene>
<feature type="domain" description="FAD/NAD(P)-binding" evidence="7">
    <location>
        <begin position="4"/>
        <end position="329"/>
    </location>
</feature>
<evidence type="ECO:0000259" key="7">
    <source>
        <dbReference type="Pfam" id="PF07992"/>
    </source>
</evidence>
<keyword evidence="4" id="KW-0560">Oxidoreductase</keyword>
<protein>
    <submittedName>
        <fullName evidence="8">Unannotated protein</fullName>
    </submittedName>
</protein>
<dbReference type="AlphaFoldDB" id="A0A6J7H5X2"/>
<dbReference type="PRINTS" id="PR00411">
    <property type="entry name" value="PNDRDTASEI"/>
</dbReference>
<dbReference type="PRINTS" id="PR00368">
    <property type="entry name" value="FADPNR"/>
</dbReference>
<keyword evidence="5" id="KW-0520">NAD</keyword>
<dbReference type="Gene3D" id="3.50.50.100">
    <property type="match status" value="1"/>
</dbReference>
<evidence type="ECO:0000256" key="5">
    <source>
        <dbReference type="ARBA" id="ARBA00023027"/>
    </source>
</evidence>
<evidence type="ECO:0000256" key="6">
    <source>
        <dbReference type="SAM" id="MobiDB-lite"/>
    </source>
</evidence>
<dbReference type="GO" id="GO:0003954">
    <property type="term" value="F:NADH dehydrogenase activity"/>
    <property type="evidence" value="ECO:0007669"/>
    <property type="project" value="InterPro"/>
</dbReference>
<dbReference type="PANTHER" id="PTHR43706">
    <property type="entry name" value="NADH DEHYDROGENASE"/>
    <property type="match status" value="1"/>
</dbReference>
<dbReference type="InterPro" id="IPR023753">
    <property type="entry name" value="FAD/NAD-binding_dom"/>
</dbReference>
<dbReference type="EMBL" id="CAFBMK010000057">
    <property type="protein sequence ID" value="CAB4911119.1"/>
    <property type="molecule type" value="Genomic_DNA"/>
</dbReference>
<dbReference type="Pfam" id="PF07992">
    <property type="entry name" value="Pyr_redox_2"/>
    <property type="match status" value="1"/>
</dbReference>
<reference evidence="8" key="1">
    <citation type="submission" date="2020-05" db="EMBL/GenBank/DDBJ databases">
        <authorList>
            <person name="Chiriac C."/>
            <person name="Salcher M."/>
            <person name="Ghai R."/>
            <person name="Kavagutti S V."/>
        </authorList>
    </citation>
    <scope>NUCLEOTIDE SEQUENCE</scope>
</reference>
<accession>A0A6J7H5X2</accession>
<dbReference type="SUPFAM" id="SSF51905">
    <property type="entry name" value="FAD/NAD(P)-binding domain"/>
    <property type="match status" value="1"/>
</dbReference>
<dbReference type="InterPro" id="IPR036188">
    <property type="entry name" value="FAD/NAD-bd_sf"/>
</dbReference>
<organism evidence="8">
    <name type="scientific">freshwater metagenome</name>
    <dbReference type="NCBI Taxonomy" id="449393"/>
    <lineage>
        <taxon>unclassified sequences</taxon>
        <taxon>metagenomes</taxon>
        <taxon>ecological metagenomes</taxon>
    </lineage>
</organism>
<dbReference type="PANTHER" id="PTHR43706:SF45">
    <property type="entry name" value="NADH DEHYDROGENASE-LIKE PROTEIN RV1812C"/>
    <property type="match status" value="1"/>
</dbReference>
<keyword evidence="2" id="KW-0285">Flavoprotein</keyword>
<feature type="region of interest" description="Disordered" evidence="6">
    <location>
        <begin position="420"/>
        <end position="478"/>
    </location>
</feature>
<evidence type="ECO:0000313" key="8">
    <source>
        <dbReference type="EMBL" id="CAB4911119.1"/>
    </source>
</evidence>
<sequence length="478" mass="51042">MAWNIVIAGGGFGGLEAARRLERKLPHNSAQVTLVSDQNFMLYTPLLPGAAAGTLEPRHAVVPLREQLHHTHLRLGAVTGADPTAKLLHVTTGDGRQQELAYDHLIVSVGSVSRTLPIPGLAEHAVGMKTLPEAIALRNRLLQSLEVAEGIDDPGARAEWLTFVFVGAGYAGLEGLAELQDFATDLLDRYPRCRDQGVRFVLVEARDRVMPEIPASLADFAVRELKARGIEIRTGTTIDAMDACTATLAGGEVLPTRTVVWTAGVKPSPVVKRLGVPLDERSGRIVVDRALRVKGVEGVWAIGDAAHVPDPLNLERPAPPTAQHAIRQGRKVADNVILTLSDRKPRQFTYKTLGVFVDLGRGKAVASTVGLHWRGVPAWFIARTYHLGSMPGTTRKIRLVADWTVGLFFGRDGSELGRLGHPGRLDAPDQIALGDAGNGSGQSESALAPAEDDEKPAPGARDEDAASAPPMDTPVGGD</sequence>
<evidence type="ECO:0000256" key="1">
    <source>
        <dbReference type="ARBA" id="ARBA00005272"/>
    </source>
</evidence>
<dbReference type="InterPro" id="IPR045024">
    <property type="entry name" value="NDH-2"/>
</dbReference>
<evidence type="ECO:0000256" key="4">
    <source>
        <dbReference type="ARBA" id="ARBA00023002"/>
    </source>
</evidence>
<evidence type="ECO:0000256" key="2">
    <source>
        <dbReference type="ARBA" id="ARBA00022630"/>
    </source>
</evidence>
<name>A0A6J7H5X2_9ZZZZ</name>
<evidence type="ECO:0000256" key="3">
    <source>
        <dbReference type="ARBA" id="ARBA00022827"/>
    </source>
</evidence>
<comment type="similarity">
    <text evidence="1">Belongs to the NADH dehydrogenase family.</text>
</comment>
<proteinExistence type="inferred from homology"/>